<keyword evidence="2" id="KW-1185">Reference proteome</keyword>
<proteinExistence type="predicted"/>
<reference evidence="1" key="1">
    <citation type="submission" date="2023-03" db="EMBL/GenBank/DDBJ databases">
        <authorList>
            <person name="Cremers G."/>
            <person name="Picone N."/>
        </authorList>
    </citation>
    <scope>NUCLEOTIDE SEQUENCE</scope>
    <source>
        <strain evidence="1">Sample_alias</strain>
    </source>
</reference>
<gene>
    <name evidence="1" type="ORF">MFUM_0462</name>
</gene>
<sequence length="89" mass="9830">MNSHTKGLKRLLDAVIGDKIGQLIIPPQGLAVVLWYGSGVRHLRGKKRGSDPYQPRGGDDFLGRFDQGRPGNYHGVLCSAIRESLFKEN</sequence>
<accession>A0ABN8XCT0</accession>
<name>A0ABN8XCT0_9BACT</name>
<dbReference type="Proteomes" id="UP001161497">
    <property type="component" value="Chromosome"/>
</dbReference>
<evidence type="ECO:0000313" key="2">
    <source>
        <dbReference type="Proteomes" id="UP001161497"/>
    </source>
</evidence>
<dbReference type="RefSeq" id="WP_009059952.1">
    <property type="nucleotide sequence ID" value="NZ_LXJS01000093.1"/>
</dbReference>
<organism evidence="1 2">
    <name type="scientific">Candidatus Methylacidiphilum fumarolicum</name>
    <dbReference type="NCBI Taxonomy" id="591154"/>
    <lineage>
        <taxon>Bacteria</taxon>
        <taxon>Pseudomonadati</taxon>
        <taxon>Verrucomicrobiota</taxon>
        <taxon>Methylacidiphilae</taxon>
        <taxon>Methylacidiphilales</taxon>
        <taxon>Methylacidiphilaceae</taxon>
        <taxon>Methylacidiphilum (ex Ratnadevi et al. 2023)</taxon>
    </lineage>
</organism>
<evidence type="ECO:0000313" key="1">
    <source>
        <dbReference type="EMBL" id="CAI9084853.1"/>
    </source>
</evidence>
<dbReference type="EMBL" id="OX458932">
    <property type="protein sequence ID" value="CAI9084853.1"/>
    <property type="molecule type" value="Genomic_DNA"/>
</dbReference>
<protein>
    <submittedName>
        <fullName evidence="1">Uncharacterized protein</fullName>
    </submittedName>
</protein>